<evidence type="ECO:0000313" key="3">
    <source>
        <dbReference type="EMBL" id="SFR62250.1"/>
    </source>
</evidence>
<sequence length="126" mass="13954">MTDSQTDAAAAASDELARRVVVSHPDELSAWARDQLETERFRIYLRRVLDDLTPGHTWEEFVDVGCCGRSLDVPLRIESVDGPERMGPDTEIEYASRETEDGEMAGGWQVQSEAGPNATTGKARDE</sequence>
<evidence type="ECO:0000259" key="2">
    <source>
        <dbReference type="Pfam" id="PF25922"/>
    </source>
</evidence>
<evidence type="ECO:0000256" key="1">
    <source>
        <dbReference type="SAM" id="MobiDB-lite"/>
    </source>
</evidence>
<dbReference type="InterPro" id="IPR058274">
    <property type="entry name" value="DUF7968"/>
</dbReference>
<organism evidence="3 4">
    <name type="scientific">Halogeometricum rufum</name>
    <dbReference type="NCBI Taxonomy" id="553469"/>
    <lineage>
        <taxon>Archaea</taxon>
        <taxon>Methanobacteriati</taxon>
        <taxon>Methanobacteriota</taxon>
        <taxon>Stenosarchaea group</taxon>
        <taxon>Halobacteria</taxon>
        <taxon>Halobacteriales</taxon>
        <taxon>Haloferacaceae</taxon>
        <taxon>Halogeometricum</taxon>
    </lineage>
</organism>
<dbReference type="RefSeq" id="WP_089808845.1">
    <property type="nucleotide sequence ID" value="NZ_FOYT01000002.1"/>
</dbReference>
<dbReference type="STRING" id="553469.SAMN04487947_2942"/>
<gene>
    <name evidence="3" type="ORF">SAMN04487947_2942</name>
</gene>
<reference evidence="4" key="1">
    <citation type="submission" date="2016-10" db="EMBL/GenBank/DDBJ databases">
        <authorList>
            <person name="Varghese N."/>
            <person name="Submissions S."/>
        </authorList>
    </citation>
    <scope>NUCLEOTIDE SEQUENCE [LARGE SCALE GENOMIC DNA]</scope>
    <source>
        <strain evidence="4">CGMCC 1.7736</strain>
    </source>
</reference>
<keyword evidence="4" id="KW-1185">Reference proteome</keyword>
<protein>
    <recommendedName>
        <fullName evidence="2">DUF7968 domain-containing protein</fullName>
    </recommendedName>
</protein>
<feature type="compositionally biased region" description="Polar residues" evidence="1">
    <location>
        <begin position="109"/>
        <end position="120"/>
    </location>
</feature>
<dbReference type="EMBL" id="FOYT01000002">
    <property type="protein sequence ID" value="SFR62250.1"/>
    <property type="molecule type" value="Genomic_DNA"/>
</dbReference>
<accession>A0A1I6I790</accession>
<name>A0A1I6I790_9EURY</name>
<dbReference type="Proteomes" id="UP000198531">
    <property type="component" value="Unassembled WGS sequence"/>
</dbReference>
<dbReference type="Pfam" id="PF25922">
    <property type="entry name" value="DUF7968"/>
    <property type="match status" value="1"/>
</dbReference>
<proteinExistence type="predicted"/>
<dbReference type="OrthoDB" id="239888at2157"/>
<feature type="domain" description="DUF7968" evidence="2">
    <location>
        <begin position="14"/>
        <end position="118"/>
    </location>
</feature>
<evidence type="ECO:0000313" key="4">
    <source>
        <dbReference type="Proteomes" id="UP000198531"/>
    </source>
</evidence>
<feature type="region of interest" description="Disordered" evidence="1">
    <location>
        <begin position="97"/>
        <end position="126"/>
    </location>
</feature>
<dbReference type="AlphaFoldDB" id="A0A1I6I790"/>